<dbReference type="AlphaFoldDB" id="A0AAN7S3N7"/>
<dbReference type="GO" id="GO:0007059">
    <property type="term" value="P:chromosome segregation"/>
    <property type="evidence" value="ECO:0007669"/>
    <property type="project" value="UniProtKB-KW"/>
</dbReference>
<feature type="compositionally biased region" description="Basic residues" evidence="10">
    <location>
        <begin position="640"/>
        <end position="650"/>
    </location>
</feature>
<feature type="compositionally biased region" description="Basic and acidic residues" evidence="10">
    <location>
        <begin position="619"/>
        <end position="639"/>
    </location>
</feature>
<evidence type="ECO:0000256" key="9">
    <source>
        <dbReference type="SAM" id="Coils"/>
    </source>
</evidence>
<evidence type="ECO:0000313" key="12">
    <source>
        <dbReference type="Proteomes" id="UP001333110"/>
    </source>
</evidence>
<keyword evidence="8" id="KW-0137">Centromere</keyword>
<evidence type="ECO:0000256" key="7">
    <source>
        <dbReference type="ARBA" id="ARBA00023306"/>
    </source>
</evidence>
<organism evidence="11 12">
    <name type="scientific">Mycteria americana</name>
    <name type="common">Wood stork</name>
    <dbReference type="NCBI Taxonomy" id="33587"/>
    <lineage>
        <taxon>Eukaryota</taxon>
        <taxon>Metazoa</taxon>
        <taxon>Chordata</taxon>
        <taxon>Craniata</taxon>
        <taxon>Vertebrata</taxon>
        <taxon>Euteleostomi</taxon>
        <taxon>Archelosauria</taxon>
        <taxon>Archosauria</taxon>
        <taxon>Dinosauria</taxon>
        <taxon>Saurischia</taxon>
        <taxon>Theropoda</taxon>
        <taxon>Coelurosauria</taxon>
        <taxon>Aves</taxon>
        <taxon>Neognathae</taxon>
        <taxon>Neoaves</taxon>
        <taxon>Aequornithes</taxon>
        <taxon>Ciconiiformes</taxon>
        <taxon>Ciconiidae</taxon>
        <taxon>Mycteria</taxon>
    </lineage>
</organism>
<dbReference type="GO" id="GO:0051301">
    <property type="term" value="P:cell division"/>
    <property type="evidence" value="ECO:0007669"/>
    <property type="project" value="UniProtKB-KW"/>
</dbReference>
<protein>
    <recommendedName>
        <fullName evidence="13">Shugoshin 2</fullName>
    </recommendedName>
</protein>
<evidence type="ECO:0000256" key="10">
    <source>
        <dbReference type="SAM" id="MobiDB-lite"/>
    </source>
</evidence>
<dbReference type="GO" id="GO:0000776">
    <property type="term" value="C:kinetochore"/>
    <property type="evidence" value="ECO:0007669"/>
    <property type="project" value="TreeGrafter"/>
</dbReference>
<dbReference type="GO" id="GO:0051177">
    <property type="term" value="P:meiotic sister chromatid cohesion"/>
    <property type="evidence" value="ECO:0007669"/>
    <property type="project" value="TreeGrafter"/>
</dbReference>
<evidence type="ECO:0000256" key="4">
    <source>
        <dbReference type="ARBA" id="ARBA00022618"/>
    </source>
</evidence>
<dbReference type="PANTHER" id="PTHR21577">
    <property type="entry name" value="SHUGOSHIN"/>
    <property type="match status" value="1"/>
</dbReference>
<reference evidence="11 12" key="1">
    <citation type="journal article" date="2023" name="J. Hered.">
        <title>Chromosome-level genome of the wood stork (Mycteria americana) provides insight into avian chromosome evolution.</title>
        <authorList>
            <person name="Flamio R. Jr."/>
            <person name="Ramstad K.M."/>
        </authorList>
    </citation>
    <scope>NUCLEOTIDE SEQUENCE [LARGE SCALE GENOMIC DNA]</scope>
    <source>
        <strain evidence="11">JAX WOST 10</strain>
    </source>
</reference>
<evidence type="ECO:0000256" key="3">
    <source>
        <dbReference type="ARBA" id="ARBA00022454"/>
    </source>
</evidence>
<feature type="region of interest" description="Disordered" evidence="10">
    <location>
        <begin position="619"/>
        <end position="679"/>
    </location>
</feature>
<comment type="caution">
    <text evidence="11">The sequence shown here is derived from an EMBL/GenBank/DDBJ whole genome shotgun (WGS) entry which is preliminary data.</text>
</comment>
<evidence type="ECO:0000256" key="5">
    <source>
        <dbReference type="ARBA" id="ARBA00022829"/>
    </source>
</evidence>
<evidence type="ECO:0000256" key="8">
    <source>
        <dbReference type="ARBA" id="ARBA00023328"/>
    </source>
</evidence>
<feature type="compositionally biased region" description="Low complexity" evidence="10">
    <location>
        <begin position="461"/>
        <end position="480"/>
    </location>
</feature>
<evidence type="ECO:0000256" key="2">
    <source>
        <dbReference type="ARBA" id="ARBA00010845"/>
    </source>
</evidence>
<feature type="region of interest" description="Disordered" evidence="10">
    <location>
        <begin position="767"/>
        <end position="791"/>
    </location>
</feature>
<keyword evidence="6 9" id="KW-0175">Coiled coil</keyword>
<keyword evidence="12" id="KW-1185">Reference proteome</keyword>
<accession>A0AAN7S3N7</accession>
<feature type="compositionally biased region" description="Polar residues" evidence="10">
    <location>
        <begin position="593"/>
        <end position="602"/>
    </location>
</feature>
<keyword evidence="3" id="KW-0158">Chromosome</keyword>
<gene>
    <name evidence="11" type="ORF">QYF61_010226</name>
</gene>
<evidence type="ECO:0008006" key="13">
    <source>
        <dbReference type="Google" id="ProtNLM"/>
    </source>
</evidence>
<evidence type="ECO:0000256" key="1">
    <source>
        <dbReference type="ARBA" id="ARBA00004584"/>
    </source>
</evidence>
<dbReference type="Proteomes" id="UP001333110">
    <property type="component" value="Unassembled WGS sequence"/>
</dbReference>
<dbReference type="EMBL" id="JAUNZN010000008">
    <property type="protein sequence ID" value="KAK4817323.1"/>
    <property type="molecule type" value="Genomic_DNA"/>
</dbReference>
<sequence>MYRFILVMGEQATAKSSTIFTSDAAKGHAKKRDGALQAAKWNASLASKIKTKIINNSSMFKVSLKQNNRALAVALSVERENSRKLKNEKIFLQKEVEKLQLHNILLRQKLNCLNKTLIEIEAFLNDNLLTAIEISSLSETLQSSLPLSAGPSSLTDGQFKSTCQSARSVELPVKLPLIAKANAKQQDSPSVCEIPNSYKCTTILSKEMHSDQVKFALSLPSGTNNRKLIEIDPVETTVHKNLFLKVAEVFLFAENQLCTELTCNSAFLTHVKNTQSLRHSEELTKQYNDSSLPFCGHVTERKKHAVLHKSKPQPNIKDFDKKCSSNNLLHHGINSSSNTNDINLQESSSGLSCVIPSPLEFSNESKEMLFTDKMKPEETVYDADMELTASDMGQVLTVTTKDKDKLHQNKNSNASSDKILGNFRKVKYSKKDKEKIKSTTEVSSNLYAEERHTRADNSKVSKTTDSQTQLLQSQTEQLPTGNSVGKQTLLNTRKYYQEQNCPSKARGTRRTYQVNLMSPKNQETNKETFSETFEDMESKIQKANSNSSINKIPPEIYSAENLPFQANTSNVLPLQCDLLHTNEKHSRPKINRKTFQNPSKMNTAKYCREENGHYGEYISKKSQTEIHQRDSKRKQDQKHVIKRKYNKKSSYRQSGETESDSIHKTAQKVDRKSSHFSPGRLKRTLAKASRNAYVIPKENLTQFSLCENEELKNKDALHAEAVRGNKISETQQMQVALVTQNGVAMNTPQAKEQVDDDANMLKKVDSSSMAHKTPHISNSPDNQVKSKQRFSSGITKTRSEKNYFRHIDRGGQNILDNQEVPHEIDSCMSKLKPTVQKSESLKFLPVECSKNMPLNVDSFFQEGLSIVELPALDNHNASMNFSILKNSEICGENDHNKAVDAGKAEQKLDHISKETYKKTLTPCHGTYVPFEKA</sequence>
<keyword evidence="7" id="KW-0131">Cell cycle</keyword>
<evidence type="ECO:0000256" key="6">
    <source>
        <dbReference type="ARBA" id="ARBA00023054"/>
    </source>
</evidence>
<dbReference type="PANTHER" id="PTHR21577:SF3">
    <property type="entry name" value="SHUGOSHIN 1-RELATED"/>
    <property type="match status" value="1"/>
</dbReference>
<feature type="compositionally biased region" description="Basic and acidic residues" evidence="10">
    <location>
        <begin position="660"/>
        <end position="673"/>
    </location>
</feature>
<feature type="compositionally biased region" description="Basic and acidic residues" evidence="10">
    <location>
        <begin position="448"/>
        <end position="459"/>
    </location>
</feature>
<dbReference type="InterPro" id="IPR038889">
    <property type="entry name" value="Shugoshin1/2"/>
</dbReference>
<proteinExistence type="inferred from homology"/>
<name>A0AAN7S3N7_MYCAM</name>
<evidence type="ECO:0000313" key="11">
    <source>
        <dbReference type="EMBL" id="KAK4817323.1"/>
    </source>
</evidence>
<feature type="region of interest" description="Disordered" evidence="10">
    <location>
        <begin position="440"/>
        <end position="484"/>
    </location>
</feature>
<feature type="region of interest" description="Disordered" evidence="10">
    <location>
        <begin position="583"/>
        <end position="603"/>
    </location>
</feature>
<comment type="subcellular location">
    <subcellularLocation>
        <location evidence="1">Chromosome</location>
        <location evidence="1">Centromere</location>
    </subcellularLocation>
</comment>
<feature type="coiled-coil region" evidence="9">
    <location>
        <begin position="75"/>
        <end position="102"/>
    </location>
</feature>
<keyword evidence="4" id="KW-0132">Cell division</keyword>
<keyword evidence="5" id="KW-0159">Chromosome partition</keyword>
<comment type="similarity">
    <text evidence="2">Belongs to the shugoshin family.</text>
</comment>